<dbReference type="EMBL" id="SWBM01000007">
    <property type="protein sequence ID" value="TKC14924.1"/>
    <property type="molecule type" value="Genomic_DNA"/>
</dbReference>
<dbReference type="Proteomes" id="UP000307756">
    <property type="component" value="Unassembled WGS sequence"/>
</dbReference>
<dbReference type="OrthoDB" id="9807021at2"/>
<sequence length="212" mass="23675">MVVNTEEGRDLVNHVEELITQLGEELEETYHKMSLLNDSSKEIEMIVKVIKEIADQTNLLALNASIEAARAGEQGKGFAVVAEEVRKLAESTAESTNNISVLTDNIQKDINITLQSTTASTKLIREGINLSKTTSNKIDSITSVIKHVEMEVSEVLETIVEQKEFSQDVMNEMQDTKTLFDEANVVIMQHIEDASKVDEKLEETIKRVATIR</sequence>
<evidence type="ECO:0000259" key="3">
    <source>
        <dbReference type="PROSITE" id="PS50111"/>
    </source>
</evidence>
<dbReference type="GO" id="GO:0016020">
    <property type="term" value="C:membrane"/>
    <property type="evidence" value="ECO:0007669"/>
    <property type="project" value="InterPro"/>
</dbReference>
<dbReference type="PANTHER" id="PTHR32089:SF112">
    <property type="entry name" value="LYSOZYME-LIKE PROTEIN-RELATED"/>
    <property type="match status" value="1"/>
</dbReference>
<proteinExistence type="predicted"/>
<keyword evidence="5" id="KW-1185">Reference proteome</keyword>
<dbReference type="PANTHER" id="PTHR32089">
    <property type="entry name" value="METHYL-ACCEPTING CHEMOTAXIS PROTEIN MCPB"/>
    <property type="match status" value="1"/>
</dbReference>
<dbReference type="Pfam" id="PF00015">
    <property type="entry name" value="MCPsignal"/>
    <property type="match status" value="1"/>
</dbReference>
<dbReference type="AlphaFoldDB" id="A0A4U1CYR7"/>
<dbReference type="SMART" id="SM00283">
    <property type="entry name" value="MA"/>
    <property type="match status" value="1"/>
</dbReference>
<organism evidence="4 5">
    <name type="scientific">Robertmurraya kyonggiensis</name>
    <dbReference type="NCBI Taxonomy" id="1037680"/>
    <lineage>
        <taxon>Bacteria</taxon>
        <taxon>Bacillati</taxon>
        <taxon>Bacillota</taxon>
        <taxon>Bacilli</taxon>
        <taxon>Bacillales</taxon>
        <taxon>Bacillaceae</taxon>
        <taxon>Robertmurraya</taxon>
    </lineage>
</organism>
<keyword evidence="1 2" id="KW-0807">Transducer</keyword>
<dbReference type="Gene3D" id="1.10.287.950">
    <property type="entry name" value="Methyl-accepting chemotaxis protein"/>
    <property type="match status" value="1"/>
</dbReference>
<accession>A0A4U1CYR7</accession>
<reference evidence="4 5" key="1">
    <citation type="journal article" date="2011" name="J. Microbiol.">
        <title>Bacillus kyonggiensis sp. nov., isolated from soil of a lettuce field.</title>
        <authorList>
            <person name="Dong K."/>
            <person name="Lee S."/>
        </authorList>
    </citation>
    <scope>NUCLEOTIDE SEQUENCE [LARGE SCALE GENOMIC DNA]</scope>
    <source>
        <strain evidence="4 5">NB22</strain>
    </source>
</reference>
<dbReference type="InterPro" id="IPR004089">
    <property type="entry name" value="MCPsignal_dom"/>
</dbReference>
<dbReference type="PROSITE" id="PS50111">
    <property type="entry name" value="CHEMOTAXIS_TRANSDUC_2"/>
    <property type="match status" value="1"/>
</dbReference>
<gene>
    <name evidence="4" type="ORF">FA727_20685</name>
</gene>
<evidence type="ECO:0000313" key="5">
    <source>
        <dbReference type="Proteomes" id="UP000307756"/>
    </source>
</evidence>
<comment type="caution">
    <text evidence="4">The sequence shown here is derived from an EMBL/GenBank/DDBJ whole genome shotgun (WGS) entry which is preliminary data.</text>
</comment>
<dbReference type="GO" id="GO:0007165">
    <property type="term" value="P:signal transduction"/>
    <property type="evidence" value="ECO:0007669"/>
    <property type="project" value="UniProtKB-KW"/>
</dbReference>
<evidence type="ECO:0000256" key="2">
    <source>
        <dbReference type="PROSITE-ProRule" id="PRU00284"/>
    </source>
</evidence>
<name>A0A4U1CYR7_9BACI</name>
<protein>
    <submittedName>
        <fullName evidence="4">Chemotaxis protein</fullName>
    </submittedName>
</protein>
<evidence type="ECO:0000256" key="1">
    <source>
        <dbReference type="ARBA" id="ARBA00023224"/>
    </source>
</evidence>
<feature type="domain" description="Methyl-accepting transducer" evidence="3">
    <location>
        <begin position="1"/>
        <end position="177"/>
    </location>
</feature>
<evidence type="ECO:0000313" key="4">
    <source>
        <dbReference type="EMBL" id="TKC14924.1"/>
    </source>
</evidence>
<dbReference type="SUPFAM" id="SSF58104">
    <property type="entry name" value="Methyl-accepting chemotaxis protein (MCP) signaling domain"/>
    <property type="match status" value="1"/>
</dbReference>